<protein>
    <recommendedName>
        <fullName evidence="2">RNase H type-1 domain-containing protein</fullName>
    </recommendedName>
</protein>
<dbReference type="SUPFAM" id="SSF53098">
    <property type="entry name" value="Ribonuclease H-like"/>
    <property type="match status" value="1"/>
</dbReference>
<feature type="non-terminal residue" evidence="3">
    <location>
        <position position="39"/>
    </location>
</feature>
<evidence type="ECO:0000256" key="1">
    <source>
        <dbReference type="SAM" id="MobiDB-lite"/>
    </source>
</evidence>
<feature type="domain" description="RNase H type-1" evidence="2">
    <location>
        <begin position="1"/>
        <end position="39"/>
    </location>
</feature>
<gene>
    <name evidence="3" type="ORF">OBE_02891</name>
</gene>
<dbReference type="GO" id="GO:0003676">
    <property type="term" value="F:nucleic acid binding"/>
    <property type="evidence" value="ECO:0007669"/>
    <property type="project" value="InterPro"/>
</dbReference>
<dbReference type="EMBL" id="AJWZ01001905">
    <property type="protein sequence ID" value="EKC72435.1"/>
    <property type="molecule type" value="Genomic_DNA"/>
</dbReference>
<evidence type="ECO:0000259" key="2">
    <source>
        <dbReference type="PROSITE" id="PS50879"/>
    </source>
</evidence>
<accession>K1U250</accession>
<name>K1U250_9ZZZZ</name>
<sequence length="39" mass="4199">MGRHLTLSADRKGISGGDANTTNNRMELSAVIEALQTIR</sequence>
<proteinExistence type="predicted"/>
<reference evidence="3" key="1">
    <citation type="journal article" date="2013" name="Environ. Microbiol.">
        <title>Microbiota from the distal guts of lean and obese adolescents exhibit partial functional redundancy besides clear differences in community structure.</title>
        <authorList>
            <person name="Ferrer M."/>
            <person name="Ruiz A."/>
            <person name="Lanza F."/>
            <person name="Haange S.B."/>
            <person name="Oberbach A."/>
            <person name="Till H."/>
            <person name="Bargiela R."/>
            <person name="Campoy C."/>
            <person name="Segura M.T."/>
            <person name="Richter M."/>
            <person name="von Bergen M."/>
            <person name="Seifert J."/>
            <person name="Suarez A."/>
        </authorList>
    </citation>
    <scope>NUCLEOTIDE SEQUENCE</scope>
</reference>
<dbReference type="InterPro" id="IPR036397">
    <property type="entry name" value="RNaseH_sf"/>
</dbReference>
<dbReference type="AlphaFoldDB" id="K1U250"/>
<dbReference type="InterPro" id="IPR002156">
    <property type="entry name" value="RNaseH_domain"/>
</dbReference>
<dbReference type="InterPro" id="IPR012337">
    <property type="entry name" value="RNaseH-like_sf"/>
</dbReference>
<comment type="caution">
    <text evidence="3">The sequence shown here is derived from an EMBL/GenBank/DDBJ whole genome shotgun (WGS) entry which is preliminary data.</text>
</comment>
<dbReference type="PROSITE" id="PS50879">
    <property type="entry name" value="RNASE_H_1"/>
    <property type="match status" value="1"/>
</dbReference>
<dbReference type="Gene3D" id="3.30.420.10">
    <property type="entry name" value="Ribonuclease H-like superfamily/Ribonuclease H"/>
    <property type="match status" value="1"/>
</dbReference>
<evidence type="ECO:0000313" key="3">
    <source>
        <dbReference type="EMBL" id="EKC72435.1"/>
    </source>
</evidence>
<organism evidence="3">
    <name type="scientific">human gut metagenome</name>
    <dbReference type="NCBI Taxonomy" id="408170"/>
    <lineage>
        <taxon>unclassified sequences</taxon>
        <taxon>metagenomes</taxon>
        <taxon>organismal metagenomes</taxon>
    </lineage>
</organism>
<feature type="region of interest" description="Disordered" evidence="1">
    <location>
        <begin position="1"/>
        <end position="25"/>
    </location>
</feature>
<dbReference type="GO" id="GO:0004523">
    <property type="term" value="F:RNA-DNA hybrid ribonuclease activity"/>
    <property type="evidence" value="ECO:0007669"/>
    <property type="project" value="InterPro"/>
</dbReference>